<keyword evidence="2" id="KW-0472">Membrane</keyword>
<protein>
    <recommendedName>
        <fullName evidence="5">WD40 repeat domain-containing protein</fullName>
    </recommendedName>
</protein>
<organism evidence="3 4">
    <name type="scientific">Sphaerisporangium rhizosphaerae</name>
    <dbReference type="NCBI Taxonomy" id="2269375"/>
    <lineage>
        <taxon>Bacteria</taxon>
        <taxon>Bacillati</taxon>
        <taxon>Actinomycetota</taxon>
        <taxon>Actinomycetes</taxon>
        <taxon>Streptosporangiales</taxon>
        <taxon>Streptosporangiaceae</taxon>
        <taxon>Sphaerisporangium</taxon>
    </lineage>
</organism>
<feature type="region of interest" description="Disordered" evidence="1">
    <location>
        <begin position="1"/>
        <end position="35"/>
    </location>
</feature>
<evidence type="ECO:0000256" key="1">
    <source>
        <dbReference type="SAM" id="MobiDB-lite"/>
    </source>
</evidence>
<dbReference type="SUPFAM" id="SSF50969">
    <property type="entry name" value="YVTN repeat-like/Quinoprotein amine dehydrogenase"/>
    <property type="match status" value="1"/>
</dbReference>
<evidence type="ECO:0000313" key="3">
    <source>
        <dbReference type="EMBL" id="MFC7384998.1"/>
    </source>
</evidence>
<feature type="transmembrane region" description="Helical" evidence="2">
    <location>
        <begin position="39"/>
        <end position="57"/>
    </location>
</feature>
<name>A0ABW2PB88_9ACTN</name>
<evidence type="ECO:0000313" key="4">
    <source>
        <dbReference type="Proteomes" id="UP001596496"/>
    </source>
</evidence>
<dbReference type="EMBL" id="JBHTCG010000015">
    <property type="protein sequence ID" value="MFC7384998.1"/>
    <property type="molecule type" value="Genomic_DNA"/>
</dbReference>
<sequence>MTPESLLPETLREWSEEATVPPGLSDRALERRSRRRRGTVVLALAASAAVVAGAVLVPQTLSRGAGRPVPATGVTGSASPTGENGPEPTATTTAAVTERGLDVHADPRNSPPKTLVAAGRIAVSAYRVWAPEKIGPTSERRRDQWFLYDPGTGRYEETPWAALDVAPGMRFAAVLERDLPARRVGILDMTTREIIRWVDLDHPVADVSWSRDGAKVLATAYDRDPTIRFDVSADGTSWREPDPGRTGFQVVDVASGRASFIAVPPPGGSPYRPFAWADDGTLVWQLNPAFGEAGERRELVYDLEGRPHDPPAGPLETDQRAGVSPDGTMYASYGRPPGPETSVIEVATGRLVGRQKMLQLLAWADDEHLIGLGCAGECRNEFNNGLVLVGIDGKHTVRLSGDRKNSERPGSWEPLLTVRR</sequence>
<accession>A0ABW2PB88</accession>
<keyword evidence="2" id="KW-1133">Transmembrane helix</keyword>
<feature type="compositionally biased region" description="Low complexity" evidence="1">
    <location>
        <begin position="80"/>
        <end position="91"/>
    </location>
</feature>
<evidence type="ECO:0008006" key="5">
    <source>
        <dbReference type="Google" id="ProtNLM"/>
    </source>
</evidence>
<evidence type="ECO:0000256" key="2">
    <source>
        <dbReference type="SAM" id="Phobius"/>
    </source>
</evidence>
<feature type="region of interest" description="Disordered" evidence="1">
    <location>
        <begin position="62"/>
        <end position="91"/>
    </location>
</feature>
<keyword evidence="2" id="KW-0812">Transmembrane</keyword>
<keyword evidence="4" id="KW-1185">Reference proteome</keyword>
<feature type="region of interest" description="Disordered" evidence="1">
    <location>
        <begin position="400"/>
        <end position="420"/>
    </location>
</feature>
<comment type="caution">
    <text evidence="3">The sequence shown here is derived from an EMBL/GenBank/DDBJ whole genome shotgun (WGS) entry which is preliminary data.</text>
</comment>
<gene>
    <name evidence="3" type="ORF">ACFQSB_22495</name>
</gene>
<reference evidence="4" key="1">
    <citation type="journal article" date="2019" name="Int. J. Syst. Evol. Microbiol.">
        <title>The Global Catalogue of Microorganisms (GCM) 10K type strain sequencing project: providing services to taxonomists for standard genome sequencing and annotation.</title>
        <authorList>
            <consortium name="The Broad Institute Genomics Platform"/>
            <consortium name="The Broad Institute Genome Sequencing Center for Infectious Disease"/>
            <person name="Wu L."/>
            <person name="Ma J."/>
        </authorList>
    </citation>
    <scope>NUCLEOTIDE SEQUENCE [LARGE SCALE GENOMIC DNA]</scope>
    <source>
        <strain evidence="4">CECT 7649</strain>
    </source>
</reference>
<dbReference type="Proteomes" id="UP001596496">
    <property type="component" value="Unassembled WGS sequence"/>
</dbReference>
<dbReference type="RefSeq" id="WP_380828862.1">
    <property type="nucleotide sequence ID" value="NZ_JBHTCG010000015.1"/>
</dbReference>
<proteinExistence type="predicted"/>
<dbReference type="InterPro" id="IPR011044">
    <property type="entry name" value="Quino_amine_DH_bsu"/>
</dbReference>